<name>A0ABM8NXX5_9BURK</name>
<keyword evidence="2" id="KW-1185">Reference proteome</keyword>
<organism evidence="1 2">
    <name type="scientific">Paraburkholderia hiiakae</name>
    <dbReference type="NCBI Taxonomy" id="1081782"/>
    <lineage>
        <taxon>Bacteria</taxon>
        <taxon>Pseudomonadati</taxon>
        <taxon>Pseudomonadota</taxon>
        <taxon>Betaproteobacteria</taxon>
        <taxon>Burkholderiales</taxon>
        <taxon>Burkholderiaceae</taxon>
        <taxon>Paraburkholderia</taxon>
    </lineage>
</organism>
<proteinExistence type="predicted"/>
<sequence length="101" mass="10287">MAPTQFKFVDGPGAADICRVDVTHASGTILATDASCVGGRNADIGEAVIALMAAIRCTRARRGSMPKEDVVAAIPSLRTSRPAAVLTAASRISGEVPHAGN</sequence>
<dbReference type="Proteomes" id="UP000656319">
    <property type="component" value="Unassembled WGS sequence"/>
</dbReference>
<evidence type="ECO:0000313" key="1">
    <source>
        <dbReference type="EMBL" id="CAD6548686.1"/>
    </source>
</evidence>
<comment type="caution">
    <text evidence="1">The sequence shown here is derived from an EMBL/GenBank/DDBJ whole genome shotgun (WGS) entry which is preliminary data.</text>
</comment>
<reference evidence="1 2" key="1">
    <citation type="submission" date="2020-10" db="EMBL/GenBank/DDBJ databases">
        <authorList>
            <person name="Peeters C."/>
        </authorList>
    </citation>
    <scope>NUCLEOTIDE SEQUENCE [LARGE SCALE GENOMIC DNA]</scope>
    <source>
        <strain evidence="1 2">LMG 27952</strain>
    </source>
</reference>
<dbReference type="EMBL" id="CAJHCQ010000013">
    <property type="protein sequence ID" value="CAD6548686.1"/>
    <property type="molecule type" value="Genomic_DNA"/>
</dbReference>
<protein>
    <submittedName>
        <fullName evidence="1">Uncharacterized protein</fullName>
    </submittedName>
</protein>
<evidence type="ECO:0000313" key="2">
    <source>
        <dbReference type="Proteomes" id="UP000656319"/>
    </source>
</evidence>
<gene>
    <name evidence="1" type="ORF">LMG27952_04769</name>
</gene>
<dbReference type="RefSeq" id="WP_201698358.1">
    <property type="nucleotide sequence ID" value="NZ_CAJHCQ010000013.1"/>
</dbReference>
<accession>A0ABM8NXX5</accession>